<dbReference type="Gene3D" id="3.40.50.2000">
    <property type="entry name" value="Glycogen Phosphorylase B"/>
    <property type="match status" value="2"/>
</dbReference>
<comment type="caution">
    <text evidence="3">The sequence shown here is derived from an EMBL/GenBank/DDBJ whole genome shotgun (WGS) entry which is preliminary data.</text>
</comment>
<dbReference type="PANTHER" id="PTHR12526:SF630">
    <property type="entry name" value="GLYCOSYLTRANSFERASE"/>
    <property type="match status" value="1"/>
</dbReference>
<evidence type="ECO:0000313" key="3">
    <source>
        <dbReference type="EMBL" id="OAB75732.1"/>
    </source>
</evidence>
<dbReference type="Proteomes" id="UP000077013">
    <property type="component" value="Unassembled WGS sequence"/>
</dbReference>
<evidence type="ECO:0008006" key="5">
    <source>
        <dbReference type="Google" id="ProtNLM"/>
    </source>
</evidence>
<dbReference type="CDD" id="cd03801">
    <property type="entry name" value="GT4_PimA-like"/>
    <property type="match status" value="1"/>
</dbReference>
<keyword evidence="4" id="KW-1185">Reference proteome</keyword>
<feature type="domain" description="Glycosyltransferase subfamily 4-like N-terminal" evidence="2">
    <location>
        <begin position="16"/>
        <end position="180"/>
    </location>
</feature>
<reference evidence="3 4" key="1">
    <citation type="submission" date="2016-02" db="EMBL/GenBank/DDBJ databases">
        <title>Ulvibacter sp. LPB0005, isolated from Thais luteostoma.</title>
        <authorList>
            <person name="Shin S.-K."/>
            <person name="Yi H."/>
        </authorList>
    </citation>
    <scope>NUCLEOTIDE SEQUENCE [LARGE SCALE GENOMIC DNA]</scope>
    <source>
        <strain evidence="3 4">LPB0005</strain>
    </source>
</reference>
<feature type="domain" description="Glycosyl transferase family 1" evidence="1">
    <location>
        <begin position="184"/>
        <end position="349"/>
    </location>
</feature>
<dbReference type="STRING" id="1763537.ULVI_14755"/>
<dbReference type="InterPro" id="IPR028098">
    <property type="entry name" value="Glyco_trans_4-like_N"/>
</dbReference>
<dbReference type="GO" id="GO:0016757">
    <property type="term" value="F:glycosyltransferase activity"/>
    <property type="evidence" value="ECO:0007669"/>
    <property type="project" value="InterPro"/>
</dbReference>
<evidence type="ECO:0000259" key="1">
    <source>
        <dbReference type="Pfam" id="PF00534"/>
    </source>
</evidence>
<dbReference type="Pfam" id="PF00534">
    <property type="entry name" value="Glycos_transf_1"/>
    <property type="match status" value="1"/>
</dbReference>
<dbReference type="PANTHER" id="PTHR12526">
    <property type="entry name" value="GLYCOSYLTRANSFERASE"/>
    <property type="match status" value="1"/>
</dbReference>
<name>A0A167EP17_9FLAO</name>
<evidence type="ECO:0000313" key="4">
    <source>
        <dbReference type="Proteomes" id="UP000077013"/>
    </source>
</evidence>
<organism evidence="3 4">
    <name type="scientific">Cochleicola gelatinilyticus</name>
    <dbReference type="NCBI Taxonomy" id="1763537"/>
    <lineage>
        <taxon>Bacteria</taxon>
        <taxon>Pseudomonadati</taxon>
        <taxon>Bacteroidota</taxon>
        <taxon>Flavobacteriia</taxon>
        <taxon>Flavobacteriales</taxon>
        <taxon>Flavobacteriaceae</taxon>
        <taxon>Cochleicola</taxon>
    </lineage>
</organism>
<dbReference type="AlphaFoldDB" id="A0A167EP17"/>
<accession>A0A167EP17</accession>
<dbReference type="SUPFAM" id="SSF53756">
    <property type="entry name" value="UDP-Glycosyltransferase/glycogen phosphorylase"/>
    <property type="match status" value="1"/>
</dbReference>
<gene>
    <name evidence="3" type="ORF">ULVI_14755</name>
</gene>
<evidence type="ECO:0000259" key="2">
    <source>
        <dbReference type="Pfam" id="PF13439"/>
    </source>
</evidence>
<dbReference type="OrthoDB" id="502646at2"/>
<dbReference type="EMBL" id="LRXL01000053">
    <property type="protein sequence ID" value="OAB75732.1"/>
    <property type="molecule type" value="Genomic_DNA"/>
</dbReference>
<dbReference type="Pfam" id="PF13439">
    <property type="entry name" value="Glyco_transf_4"/>
    <property type="match status" value="1"/>
</dbReference>
<sequence length="377" mass="43410">MHIVFLSNEYPLWTSGGLGTFLQTFGTTLVQHGHKVHIVGINTISKREVLKDDGVEIIRLPKNKSVIPNFLYNSKAFNKELRSIHKKTKIDIIETPESGLALLSKRHPAKKIIRLHGGHHFFSEAERRGINRRKAILEKRSFRKADGFIAISEYVKEHTEKYLNYRNKPVRIIRNMIDTDVEIPKVTERLNHILFAGTICEKKGVRQLLEAFKIVRTQYPEVRLDLYGRDWFFPNGDSYIEMLHNKYDASFFKNVTFHGSVSRTLLTTKYAEASICVFPSHMETQGLVSLEAMLLYKPVVFSKYGPGPETIIHKETGLLCDVYNPADIAECICWYLEAPNKAKQIGKNAGELVRQRYNKTKLLEENISFYKHIQTDG</sequence>
<protein>
    <recommendedName>
        <fullName evidence="5">Glycosyl transferase family 1</fullName>
    </recommendedName>
</protein>
<dbReference type="RefSeq" id="WP_068593573.1">
    <property type="nucleotide sequence ID" value="NZ_LRXL01000053.1"/>
</dbReference>
<proteinExistence type="predicted"/>
<dbReference type="InterPro" id="IPR001296">
    <property type="entry name" value="Glyco_trans_1"/>
</dbReference>